<proteinExistence type="predicted"/>
<organism evidence="2 3">
    <name type="scientific">Polynucleobacter hirudinilacicola</name>
    <dbReference type="NCBI Taxonomy" id="1743166"/>
    <lineage>
        <taxon>Bacteria</taxon>
        <taxon>Pseudomonadati</taxon>
        <taxon>Pseudomonadota</taxon>
        <taxon>Betaproteobacteria</taxon>
        <taxon>Burkholderiales</taxon>
        <taxon>Burkholderiaceae</taxon>
        <taxon>Polynucleobacter</taxon>
    </lineage>
</organism>
<dbReference type="InterPro" id="IPR037914">
    <property type="entry name" value="SpoVT-AbrB_sf"/>
</dbReference>
<name>A0A210RYN9_9BURK</name>
<dbReference type="SMART" id="SM00966">
    <property type="entry name" value="SpoVT_AbrB"/>
    <property type="match status" value="1"/>
</dbReference>
<dbReference type="Proteomes" id="UP000196880">
    <property type="component" value="Unassembled WGS sequence"/>
</dbReference>
<dbReference type="EMBL" id="NAIA01000003">
    <property type="protein sequence ID" value="OWF66108.1"/>
    <property type="molecule type" value="Genomic_DNA"/>
</dbReference>
<sequence>MQVAIRAIGNSKGVVIPKIILEQSGIDKIVEMSVDGEKIIMSKPKNTVRESWAQDAQSFAMAGEDGLVLGEFGNEEDKDWVW</sequence>
<evidence type="ECO:0000313" key="2">
    <source>
        <dbReference type="EMBL" id="OWF66108.1"/>
    </source>
</evidence>
<feature type="domain" description="SpoVT-AbrB" evidence="1">
    <location>
        <begin position="6"/>
        <end position="49"/>
    </location>
</feature>
<dbReference type="InterPro" id="IPR007159">
    <property type="entry name" value="SpoVT-AbrB_dom"/>
</dbReference>
<gene>
    <name evidence="2" type="ORF">B6A14_09400</name>
</gene>
<dbReference type="AlphaFoldDB" id="A0A210RYN9"/>
<reference evidence="2 3" key="1">
    <citation type="submission" date="2017-03" db="EMBL/GenBank/DDBJ databases">
        <title>New species Polynucleobacter sp. MWH-EgelM1-30-B4.</title>
        <authorList>
            <person name="Hahn M.W."/>
        </authorList>
    </citation>
    <scope>NUCLEOTIDE SEQUENCE [LARGE SCALE GENOMIC DNA]</scope>
    <source>
        <strain evidence="2 3">MWH-EgelM1-30-B4</strain>
    </source>
</reference>
<evidence type="ECO:0000259" key="1">
    <source>
        <dbReference type="SMART" id="SM00966"/>
    </source>
</evidence>
<comment type="caution">
    <text evidence="2">The sequence shown here is derived from an EMBL/GenBank/DDBJ whole genome shotgun (WGS) entry which is preliminary data.</text>
</comment>
<dbReference type="SUPFAM" id="SSF89447">
    <property type="entry name" value="AbrB/MazE/MraZ-like"/>
    <property type="match status" value="1"/>
</dbReference>
<dbReference type="Gene3D" id="2.10.260.10">
    <property type="match status" value="1"/>
</dbReference>
<dbReference type="GO" id="GO:0003677">
    <property type="term" value="F:DNA binding"/>
    <property type="evidence" value="ECO:0007669"/>
    <property type="project" value="InterPro"/>
</dbReference>
<evidence type="ECO:0000313" key="3">
    <source>
        <dbReference type="Proteomes" id="UP000196880"/>
    </source>
</evidence>
<accession>A0A210RYN9</accession>
<protein>
    <submittedName>
        <fullName evidence="2">Antitoxin</fullName>
    </submittedName>
</protein>
<keyword evidence="3" id="KW-1185">Reference proteome</keyword>